<dbReference type="OrthoDB" id="7324110at2759"/>
<gene>
    <name evidence="2" type="ORF">CINC_LOCUS4783</name>
</gene>
<keyword evidence="1" id="KW-0732">Signal</keyword>
<feature type="signal peptide" evidence="1">
    <location>
        <begin position="1"/>
        <end position="23"/>
    </location>
</feature>
<organism evidence="2 3">
    <name type="scientific">Chrysodeixis includens</name>
    <name type="common">Soybean looper</name>
    <name type="synonym">Pseudoplusia includens</name>
    <dbReference type="NCBI Taxonomy" id="689277"/>
    <lineage>
        <taxon>Eukaryota</taxon>
        <taxon>Metazoa</taxon>
        <taxon>Ecdysozoa</taxon>
        <taxon>Arthropoda</taxon>
        <taxon>Hexapoda</taxon>
        <taxon>Insecta</taxon>
        <taxon>Pterygota</taxon>
        <taxon>Neoptera</taxon>
        <taxon>Endopterygota</taxon>
        <taxon>Lepidoptera</taxon>
        <taxon>Glossata</taxon>
        <taxon>Ditrysia</taxon>
        <taxon>Noctuoidea</taxon>
        <taxon>Noctuidae</taxon>
        <taxon>Plusiinae</taxon>
        <taxon>Chrysodeixis</taxon>
    </lineage>
</organism>
<reference evidence="2" key="1">
    <citation type="submission" date="2021-12" db="EMBL/GenBank/DDBJ databases">
        <authorList>
            <person name="King R."/>
        </authorList>
    </citation>
    <scope>NUCLEOTIDE SEQUENCE</scope>
</reference>
<keyword evidence="3" id="KW-1185">Reference proteome</keyword>
<dbReference type="EMBL" id="LR824021">
    <property type="protein sequence ID" value="CAH0590213.1"/>
    <property type="molecule type" value="Genomic_DNA"/>
</dbReference>
<evidence type="ECO:0000256" key="1">
    <source>
        <dbReference type="SAM" id="SignalP"/>
    </source>
</evidence>
<evidence type="ECO:0000313" key="3">
    <source>
        <dbReference type="Proteomes" id="UP001154114"/>
    </source>
</evidence>
<accession>A0A9P0FVR3</accession>
<dbReference type="AlphaFoldDB" id="A0A9P0FVR3"/>
<name>A0A9P0FVR3_CHRIL</name>
<dbReference type="Proteomes" id="UP001154114">
    <property type="component" value="Chromosome 18"/>
</dbReference>
<feature type="chain" id="PRO_5040434832" evidence="1">
    <location>
        <begin position="24"/>
        <end position="85"/>
    </location>
</feature>
<proteinExistence type="predicted"/>
<evidence type="ECO:0000313" key="2">
    <source>
        <dbReference type="EMBL" id="CAH0590213.1"/>
    </source>
</evidence>
<protein>
    <submittedName>
        <fullName evidence="2">Uncharacterized protein</fullName>
    </submittedName>
</protein>
<sequence>MRKMKTRIIAVVMIMFLCVPSGAFSWFQSKPHAVQARSMASAVMDFLDYVFPKDDEESRMLKWLFMNYSDNEDPMGDFVDLMTDR</sequence>